<keyword evidence="9" id="KW-0547">Nucleotide-binding</keyword>
<dbReference type="GO" id="GO:0005262">
    <property type="term" value="F:calcium channel activity"/>
    <property type="evidence" value="ECO:0007669"/>
    <property type="project" value="InterPro"/>
</dbReference>
<feature type="repeat" description="ANK" evidence="17">
    <location>
        <begin position="1178"/>
        <end position="1210"/>
    </location>
</feature>
<dbReference type="EC" id="2.7.10.1" evidence="2"/>
<comment type="subcellular location">
    <subcellularLocation>
        <location evidence="1">Cell membrane</location>
        <topology evidence="1">Single-pass type I membrane protein</topology>
    </subcellularLocation>
</comment>
<evidence type="ECO:0000259" key="23">
    <source>
        <dbReference type="PROSITE" id="PS50853"/>
    </source>
</evidence>
<dbReference type="SUPFAM" id="SSF48403">
    <property type="entry name" value="Ankyrin repeat"/>
    <property type="match status" value="1"/>
</dbReference>
<feature type="transmembrane region" description="Helical" evidence="19">
    <location>
        <begin position="564"/>
        <end position="588"/>
    </location>
</feature>
<feature type="compositionally biased region" description="Polar residues" evidence="18">
    <location>
        <begin position="916"/>
        <end position="927"/>
    </location>
</feature>
<evidence type="ECO:0000256" key="19">
    <source>
        <dbReference type="SAM" id="Phobius"/>
    </source>
</evidence>
<dbReference type="Gene3D" id="2.10.50.10">
    <property type="entry name" value="Tumor Necrosis Factor Receptor, subunit A, domain 2"/>
    <property type="match status" value="1"/>
</dbReference>
<feature type="domain" description="Fibronectin type-III" evidence="23">
    <location>
        <begin position="456"/>
        <end position="551"/>
    </location>
</feature>
<dbReference type="Pfam" id="PF00536">
    <property type="entry name" value="SAM_1"/>
    <property type="match status" value="1"/>
</dbReference>
<dbReference type="FunFam" id="1.25.40.20:FF:000270">
    <property type="entry name" value="Transient receptor potential cation channel subfamily V member 6"/>
    <property type="match status" value="1"/>
</dbReference>
<dbReference type="PRINTS" id="PR00014">
    <property type="entry name" value="FNTYPEIII"/>
</dbReference>
<dbReference type="Pfam" id="PF12796">
    <property type="entry name" value="Ank_2"/>
    <property type="match status" value="1"/>
</dbReference>
<dbReference type="PROSITE" id="PS00791">
    <property type="entry name" value="RECEPTOR_TYR_KIN_V_2"/>
    <property type="match status" value="1"/>
</dbReference>
<dbReference type="FunFam" id="2.60.120.260:FF:000327">
    <property type="entry name" value="EPH receptor B4"/>
    <property type="match status" value="1"/>
</dbReference>
<evidence type="ECO:0000256" key="15">
    <source>
        <dbReference type="ARBA" id="ARBA00023170"/>
    </source>
</evidence>
<dbReference type="Pfam" id="PF00041">
    <property type="entry name" value="fn3"/>
    <property type="match status" value="1"/>
</dbReference>
<dbReference type="InterPro" id="IPR001426">
    <property type="entry name" value="Tyr_kinase_rcpt_V_CS"/>
</dbReference>
<dbReference type="FunFam" id="1.10.510.10:FF:000268">
    <property type="entry name" value="Receptor protein-tyrosine kinase"/>
    <property type="match status" value="1"/>
</dbReference>
<dbReference type="InterPro" id="IPR003961">
    <property type="entry name" value="FN3_dom"/>
</dbReference>
<dbReference type="SUPFAM" id="SSF56112">
    <property type="entry name" value="Protein kinase-like (PK-like)"/>
    <property type="match status" value="1"/>
</dbReference>
<dbReference type="PRINTS" id="PR00109">
    <property type="entry name" value="TYRKINASE"/>
</dbReference>
<dbReference type="PANTHER" id="PTHR46877:SF15">
    <property type="entry name" value="EPHRIN TYPE-B RECEPTOR 6"/>
    <property type="match status" value="1"/>
</dbReference>
<keyword evidence="5" id="KW-0808">Transferase</keyword>
<dbReference type="SUPFAM" id="SSF47769">
    <property type="entry name" value="SAM/Pointed domain"/>
    <property type="match status" value="1"/>
</dbReference>
<evidence type="ECO:0000256" key="11">
    <source>
        <dbReference type="ARBA" id="ARBA00022840"/>
    </source>
</evidence>
<dbReference type="InterPro" id="IPR050449">
    <property type="entry name" value="Ephrin_rcpt_TKs"/>
</dbReference>
<organism evidence="25 26">
    <name type="scientific">Cirrhinus molitorella</name>
    <name type="common">mud carp</name>
    <dbReference type="NCBI Taxonomy" id="172907"/>
    <lineage>
        <taxon>Eukaryota</taxon>
        <taxon>Metazoa</taxon>
        <taxon>Chordata</taxon>
        <taxon>Craniata</taxon>
        <taxon>Vertebrata</taxon>
        <taxon>Euteleostomi</taxon>
        <taxon>Actinopterygii</taxon>
        <taxon>Neopterygii</taxon>
        <taxon>Teleostei</taxon>
        <taxon>Ostariophysi</taxon>
        <taxon>Cypriniformes</taxon>
        <taxon>Cyprinidae</taxon>
        <taxon>Labeoninae</taxon>
        <taxon>Labeonini</taxon>
        <taxon>Cirrhinus</taxon>
    </lineage>
</organism>
<dbReference type="SMART" id="SM00615">
    <property type="entry name" value="EPH_lbd"/>
    <property type="match status" value="1"/>
</dbReference>
<dbReference type="InterPro" id="IPR002110">
    <property type="entry name" value="Ankyrin_rpt"/>
</dbReference>
<dbReference type="Pfam" id="PF07714">
    <property type="entry name" value="PK_Tyr_Ser-Thr"/>
    <property type="match status" value="1"/>
</dbReference>
<dbReference type="SUPFAM" id="SSF49265">
    <property type="entry name" value="Fibronectin type III"/>
    <property type="match status" value="1"/>
</dbReference>
<feature type="signal peptide" evidence="20">
    <location>
        <begin position="1"/>
        <end position="17"/>
    </location>
</feature>
<dbReference type="PRINTS" id="PR01765">
    <property type="entry name" value="ECACCHANNEL"/>
</dbReference>
<evidence type="ECO:0000256" key="10">
    <source>
        <dbReference type="ARBA" id="ARBA00022777"/>
    </source>
</evidence>
<dbReference type="CDD" id="cd00063">
    <property type="entry name" value="FN3"/>
    <property type="match status" value="2"/>
</dbReference>
<keyword evidence="3" id="KW-1003">Cell membrane</keyword>
<evidence type="ECO:0000256" key="4">
    <source>
        <dbReference type="ARBA" id="ARBA00022553"/>
    </source>
</evidence>
<dbReference type="InterPro" id="IPR008344">
    <property type="entry name" value="TRPV5/TRPV6"/>
</dbReference>
<feature type="domain" description="Protein kinase" evidence="21">
    <location>
        <begin position="639"/>
        <end position="908"/>
    </location>
</feature>
<protein>
    <recommendedName>
        <fullName evidence="2">receptor protein-tyrosine kinase</fullName>
        <ecNumber evidence="2">2.7.10.1</ecNumber>
    </recommendedName>
</protein>
<dbReference type="Gene3D" id="1.10.150.50">
    <property type="entry name" value="Transcription Factor, Ets-1"/>
    <property type="match status" value="1"/>
</dbReference>
<evidence type="ECO:0000259" key="22">
    <source>
        <dbReference type="PROSITE" id="PS50105"/>
    </source>
</evidence>
<dbReference type="InterPro" id="IPR036116">
    <property type="entry name" value="FN3_sf"/>
</dbReference>
<dbReference type="GO" id="GO:0005005">
    <property type="term" value="F:transmembrane-ephrin receptor activity"/>
    <property type="evidence" value="ECO:0007669"/>
    <property type="project" value="TreeGrafter"/>
</dbReference>
<dbReference type="Gene3D" id="1.25.40.20">
    <property type="entry name" value="Ankyrin repeat-containing domain"/>
    <property type="match status" value="1"/>
</dbReference>
<dbReference type="Gene3D" id="2.60.40.1770">
    <property type="entry name" value="ephrin a2 ectodomain"/>
    <property type="match status" value="1"/>
</dbReference>
<keyword evidence="6 19" id="KW-0812">Transmembrane</keyword>
<gene>
    <name evidence="25" type="ORF">Q8A67_007884</name>
</gene>
<evidence type="ECO:0000256" key="6">
    <source>
        <dbReference type="ARBA" id="ARBA00022692"/>
    </source>
</evidence>
<feature type="region of interest" description="Disordered" evidence="18">
    <location>
        <begin position="1671"/>
        <end position="1704"/>
    </location>
</feature>
<evidence type="ECO:0000313" key="25">
    <source>
        <dbReference type="EMBL" id="KAK2903171.1"/>
    </source>
</evidence>
<sequence>MWRIFLSVSLVVQHSSAEEVMLLDTTESTAELGWTTYPDTGWDEVSVLDDKGRLMRTFEVCNVNQNPRLQDNWLATPFLYRQSAPRIFVTLRFSVRDCASLRSPSPTCRETLTLYYKQADSQRELQRTWVAEPSSGETREGWVKIDTIAADKSFSRVEPSLPHQYKSENARRINIKTRSFAPLTRKGFVLAIVDSGACVSLMGVSIFYRRCPATSRFLAFYPATPSGAEPTSLVPVTGTCVPHSQSQGGTAPRMHCNTEGEWLVPVGGCTCDAGYEPNHNGSACLACSIGFYKPVASSVSCTECPVNSRTSSEGSKLCECRSGYYRAPADANTTACTSPPSAPVSLSWEYESSEGGVSLRWRPPANMGGRSEVWYGVVCRICPSATNTPPSMCSWCGDTVTFSPSQTGLKQTRVTLKNLLTRVTYLIQVQAINEVSALSPFPPQFASINFTTSQSVPSEVPMLHQLNRVHDSITLSWPQPDRPNGDILEYQLRYYDKGSDEDSAMSVFSETNTVTVGGLIPGSIYAFQIRARNERGYGPYSHTIYFSTLAIEEQSKQIQNRLPLMIGSIMGGAAFLLVVIAIITVFVFRSKRRESPYSDRLQRYISNRGGVKYYVDPSTYEDPSEAVKEFAREIDPAHLKIEEVIGAAQFGEVSRGRYRPLGRREVLVAVKTLRWGVTDREKNVFLSEAGVLGQFDHPNVLKLEGVITHTPPERIITEFMENGPLDAFLRENEDQFSVLQLVGMVRGVGAGMRYLSERNFVHRDLAARNVLVNSNLVCKVSDFGLSRLMRGLDHNMPTYTASLGSKIPVRWTAPEAFQHRKFSSASDVWSFGILMWEVMSYGERPYWDMSNQEVMKAVVDQYRLPAPNGCPPALHSLMLQCWQADRQDRPGFDSLLSSLDRLIRHPASLKAEHSRPTQPLLSPTPTDLSTVTTVGDWLTALKMDRYKDAFERAQYHSLERVSMLTMEDVQALGVNLLGHQRKIVNAAKQLRTHLTQGHVEDFCKSYWSETPPETMSPAISRTAVGEINHWCSQLKFRLQHRKGWNEMLDETFLMQNKKVNDIPLFSATKENNAACIKKLLDCSSTNIFERGELGETALHVAAMSDNLDAAVALMDGAPELINEPMTSELYQGLTALHIAAVNQNVNLVQELIKRGGDVATPRVTGMYFRKRRGGLLYFGEHILAFASCVGNEEIITMLIKAGANIRAQDSLGNTILHLLVLQPNKTTACQVFDLLMTQDADLDPAIPLDMVPNYRGLTPLKLAAKEGNLVAFQHLVNRRRIIQWSLGPLSSNLYDLTEIDSREDDLSVLEIIVGSQKKEARRILEMTPVRQLVRLKWNLYGRHYFRILMLVYLLYISIFTLCCINRPLEDIPENFTKANNDQTIKVQKSLTESYQTYKDHLRLIGEIVSVIGAIIILLIEIPSILKVGAKRYFGQSALGGPFHVTLISYASLVVILCVLRTTGIAYELVPMSWALVLGWSNVMYFARGFEMLGPYVIVIQKTIFGDMTKFMWLSVILLIGSSAALWVYYMTQEHLALPPYRSFPITIFTQFELSIGLIDLPVDHTLYTHPVVHSVHICFSVVSYILLFNLLIAMMSDTQWRVTQERDELWRTQVVATTLMLERRLPLRLWPRLGACGLAFGLGERWYLRVEDRNDPLVQKMRRYITAFSKDGEAPKEKEETGKPDPANDPLQADLIVKSRPRAQRRPIKCWQLIRQSIEGEKEESVDSADIKYI</sequence>
<dbReference type="GO" id="GO:0030425">
    <property type="term" value="C:dendrite"/>
    <property type="evidence" value="ECO:0007669"/>
    <property type="project" value="TreeGrafter"/>
</dbReference>
<dbReference type="InterPro" id="IPR013761">
    <property type="entry name" value="SAM/pointed_sf"/>
</dbReference>
<evidence type="ECO:0000256" key="14">
    <source>
        <dbReference type="ARBA" id="ARBA00023137"/>
    </source>
</evidence>
<dbReference type="InterPro" id="IPR027936">
    <property type="entry name" value="Eph_TM"/>
</dbReference>
<evidence type="ECO:0000256" key="5">
    <source>
        <dbReference type="ARBA" id="ARBA00022679"/>
    </source>
</evidence>
<feature type="transmembrane region" description="Helical" evidence="19">
    <location>
        <begin position="1403"/>
        <end position="1425"/>
    </location>
</feature>
<keyword evidence="12 19" id="KW-1133">Transmembrane helix</keyword>
<dbReference type="FunFam" id="2.10.50.10:FF:000001">
    <property type="entry name" value="Ephrin type-A receptor 5"/>
    <property type="match status" value="1"/>
</dbReference>
<keyword evidence="26" id="KW-1185">Reference proteome</keyword>
<evidence type="ECO:0000256" key="2">
    <source>
        <dbReference type="ARBA" id="ARBA00011902"/>
    </source>
</evidence>
<keyword evidence="11" id="KW-0067">ATP-binding</keyword>
<dbReference type="PANTHER" id="PTHR46877">
    <property type="entry name" value="EPH RECEPTOR A5"/>
    <property type="match status" value="1"/>
</dbReference>
<dbReference type="InterPro" id="IPR011009">
    <property type="entry name" value="Kinase-like_dom_sf"/>
</dbReference>
<evidence type="ECO:0000313" key="26">
    <source>
        <dbReference type="Proteomes" id="UP001187343"/>
    </source>
</evidence>
<dbReference type="SMART" id="SM01411">
    <property type="entry name" value="Ephrin_rec_like"/>
    <property type="match status" value="1"/>
</dbReference>
<keyword evidence="4" id="KW-0597">Phosphoprotein</keyword>
<dbReference type="SUPFAM" id="SSF49785">
    <property type="entry name" value="Galactose-binding domain-like"/>
    <property type="match status" value="1"/>
</dbReference>
<feature type="transmembrane region" description="Helical" evidence="19">
    <location>
        <begin position="1344"/>
        <end position="1368"/>
    </location>
</feature>
<evidence type="ECO:0000256" key="20">
    <source>
        <dbReference type="SAM" id="SignalP"/>
    </source>
</evidence>
<feature type="domain" description="SAM" evidence="22">
    <location>
        <begin position="929"/>
        <end position="993"/>
    </location>
</feature>
<dbReference type="InterPro" id="IPR020635">
    <property type="entry name" value="Tyr_kinase_cat_dom"/>
</dbReference>
<evidence type="ECO:0000256" key="16">
    <source>
        <dbReference type="ARBA" id="ARBA00023180"/>
    </source>
</evidence>
<reference evidence="25" key="1">
    <citation type="submission" date="2023-08" db="EMBL/GenBank/DDBJ databases">
        <title>Chromosome-level Genome Assembly of mud carp (Cirrhinus molitorella).</title>
        <authorList>
            <person name="Liu H."/>
        </authorList>
    </citation>
    <scope>NUCLEOTIDE SEQUENCE</scope>
    <source>
        <strain evidence="25">Prfri</strain>
        <tissue evidence="25">Muscle</tissue>
    </source>
</reference>
<evidence type="ECO:0000259" key="24">
    <source>
        <dbReference type="PROSITE" id="PS51550"/>
    </source>
</evidence>
<dbReference type="EMBL" id="JAUYZG010000007">
    <property type="protein sequence ID" value="KAK2903171.1"/>
    <property type="molecule type" value="Genomic_DNA"/>
</dbReference>
<dbReference type="InterPro" id="IPR001090">
    <property type="entry name" value="Ephrin_rcpt_lig-bd_dom"/>
</dbReference>
<feature type="domain" description="Eph LBD" evidence="24">
    <location>
        <begin position="19"/>
        <end position="216"/>
    </location>
</feature>
<keyword evidence="17" id="KW-0040">ANK repeat</keyword>
<dbReference type="GO" id="GO:0007411">
    <property type="term" value="P:axon guidance"/>
    <property type="evidence" value="ECO:0007669"/>
    <property type="project" value="TreeGrafter"/>
</dbReference>
<dbReference type="FunFam" id="2.60.40.10:FF:000508">
    <property type="entry name" value="ephrin type-B receptor 6"/>
    <property type="match status" value="1"/>
</dbReference>
<dbReference type="PROSITE" id="PS50297">
    <property type="entry name" value="ANK_REP_REGION"/>
    <property type="match status" value="1"/>
</dbReference>
<dbReference type="SMART" id="SM00219">
    <property type="entry name" value="TyrKc"/>
    <property type="match status" value="1"/>
</dbReference>
<dbReference type="PROSITE" id="PS00109">
    <property type="entry name" value="PROTEIN_KINASE_TYR"/>
    <property type="match status" value="1"/>
</dbReference>
<evidence type="ECO:0000256" key="9">
    <source>
        <dbReference type="ARBA" id="ARBA00022741"/>
    </source>
</evidence>
<evidence type="ECO:0000256" key="3">
    <source>
        <dbReference type="ARBA" id="ARBA00022475"/>
    </source>
</evidence>
<keyword evidence="15" id="KW-0675">Receptor</keyword>
<feature type="compositionally biased region" description="Basic and acidic residues" evidence="18">
    <location>
        <begin position="1671"/>
        <end position="1683"/>
    </location>
</feature>
<dbReference type="CDD" id="cd22192">
    <property type="entry name" value="TRPV5-6"/>
    <property type="match status" value="1"/>
</dbReference>
<feature type="transmembrane region" description="Helical" evidence="19">
    <location>
        <begin position="1571"/>
        <end position="1592"/>
    </location>
</feature>
<dbReference type="Pfam" id="PF14575">
    <property type="entry name" value="EphA2_TM"/>
    <property type="match status" value="1"/>
</dbReference>
<dbReference type="InterPro" id="IPR001660">
    <property type="entry name" value="SAM"/>
</dbReference>
<dbReference type="Pfam" id="PF01404">
    <property type="entry name" value="Ephrin_lbd"/>
    <property type="match status" value="1"/>
</dbReference>
<evidence type="ECO:0000256" key="13">
    <source>
        <dbReference type="ARBA" id="ARBA00023136"/>
    </source>
</evidence>
<evidence type="ECO:0000256" key="7">
    <source>
        <dbReference type="ARBA" id="ARBA00022729"/>
    </source>
</evidence>
<feature type="chain" id="PRO_5041731972" description="receptor protein-tyrosine kinase" evidence="20">
    <location>
        <begin position="18"/>
        <end position="1734"/>
    </location>
</feature>
<feature type="transmembrane region" description="Helical" evidence="19">
    <location>
        <begin position="1510"/>
        <end position="1529"/>
    </location>
</feature>
<dbReference type="Gene3D" id="1.10.510.10">
    <property type="entry name" value="Transferase(Phosphotransferase) domain 1"/>
    <property type="match status" value="1"/>
</dbReference>
<dbReference type="InterPro" id="IPR000719">
    <property type="entry name" value="Prot_kinase_dom"/>
</dbReference>
<dbReference type="PROSITE" id="PS50853">
    <property type="entry name" value="FN3"/>
    <property type="match status" value="2"/>
</dbReference>
<keyword evidence="8" id="KW-0677">Repeat</keyword>
<accession>A0AA88Q513</accession>
<feature type="region of interest" description="Disordered" evidence="18">
    <location>
        <begin position="908"/>
        <end position="927"/>
    </location>
</feature>
<dbReference type="PROSITE" id="PS50105">
    <property type="entry name" value="SAM_DOMAIN"/>
    <property type="match status" value="1"/>
</dbReference>
<evidence type="ECO:0000256" key="8">
    <source>
        <dbReference type="ARBA" id="ARBA00022737"/>
    </source>
</evidence>
<keyword evidence="10" id="KW-0418">Kinase</keyword>
<keyword evidence="7 20" id="KW-0732">Signal</keyword>
<dbReference type="InterPro" id="IPR008266">
    <property type="entry name" value="Tyr_kinase_AS"/>
</dbReference>
<dbReference type="PROSITE" id="PS50088">
    <property type="entry name" value="ANK_REPEAT"/>
    <property type="match status" value="2"/>
</dbReference>
<dbReference type="Proteomes" id="UP001187343">
    <property type="component" value="Unassembled WGS sequence"/>
</dbReference>
<dbReference type="SMART" id="SM00454">
    <property type="entry name" value="SAM"/>
    <property type="match status" value="1"/>
</dbReference>
<dbReference type="Gene3D" id="2.60.40.10">
    <property type="entry name" value="Immunoglobulins"/>
    <property type="match status" value="2"/>
</dbReference>
<dbReference type="InterPro" id="IPR008979">
    <property type="entry name" value="Galactose-bd-like_sf"/>
</dbReference>
<evidence type="ECO:0000259" key="21">
    <source>
        <dbReference type="PROSITE" id="PS50011"/>
    </source>
</evidence>
<evidence type="ECO:0000256" key="12">
    <source>
        <dbReference type="ARBA" id="ARBA00022989"/>
    </source>
</evidence>
<proteinExistence type="predicted"/>
<dbReference type="SMART" id="SM00248">
    <property type="entry name" value="ANK"/>
    <property type="match status" value="6"/>
</dbReference>
<dbReference type="FunFam" id="2.60.40.1770:FF:000002">
    <property type="entry name" value="ephrin type-A receptor 2"/>
    <property type="match status" value="1"/>
</dbReference>
<evidence type="ECO:0000256" key="17">
    <source>
        <dbReference type="PROSITE-ProRule" id="PRU00023"/>
    </source>
</evidence>
<dbReference type="PROSITE" id="PS51550">
    <property type="entry name" value="EPH_LBD"/>
    <property type="match status" value="1"/>
</dbReference>
<feature type="repeat" description="ANK" evidence="17">
    <location>
        <begin position="1131"/>
        <end position="1163"/>
    </location>
</feature>
<name>A0AA88Q513_9TELE</name>
<dbReference type="SMART" id="SM00060">
    <property type="entry name" value="FN3"/>
    <property type="match status" value="2"/>
</dbReference>
<feature type="domain" description="Fibronectin type-III" evidence="23">
    <location>
        <begin position="342"/>
        <end position="455"/>
    </location>
</feature>
<keyword evidence="14" id="KW-0829">Tyrosine-protein kinase</keyword>
<dbReference type="PROSITE" id="PS50011">
    <property type="entry name" value="PROTEIN_KINASE_DOM"/>
    <property type="match status" value="1"/>
</dbReference>
<keyword evidence="13 19" id="KW-0472">Membrane</keyword>
<dbReference type="GO" id="GO:0005524">
    <property type="term" value="F:ATP binding"/>
    <property type="evidence" value="ECO:0007669"/>
    <property type="project" value="UniProtKB-KW"/>
</dbReference>
<dbReference type="FunFam" id="2.60.40.10:FF:000059">
    <property type="entry name" value="Ephrin type-A receptor 6"/>
    <property type="match status" value="1"/>
</dbReference>
<dbReference type="SUPFAM" id="SSF57184">
    <property type="entry name" value="Growth factor receptor domain"/>
    <property type="match status" value="1"/>
</dbReference>
<dbReference type="InterPro" id="IPR001245">
    <property type="entry name" value="Ser-Thr/Tyr_kinase_cat_dom"/>
</dbReference>
<dbReference type="InterPro" id="IPR036770">
    <property type="entry name" value="Ankyrin_rpt-contain_sf"/>
</dbReference>
<dbReference type="Pfam" id="PF25599">
    <property type="entry name" value="Ephrin_CRD"/>
    <property type="match status" value="1"/>
</dbReference>
<dbReference type="Gene3D" id="2.60.120.260">
    <property type="entry name" value="Galactose-binding domain-like"/>
    <property type="match status" value="1"/>
</dbReference>
<feature type="transmembrane region" description="Helical" evidence="19">
    <location>
        <begin position="1446"/>
        <end position="1466"/>
    </location>
</feature>
<dbReference type="InterPro" id="IPR013783">
    <property type="entry name" value="Ig-like_fold"/>
</dbReference>
<dbReference type="InterPro" id="IPR011641">
    <property type="entry name" value="Tyr-kin_ephrin_A/B_rcpt-like"/>
</dbReference>
<keyword evidence="16" id="KW-0325">Glycoprotein</keyword>
<evidence type="ECO:0000256" key="18">
    <source>
        <dbReference type="SAM" id="MobiDB-lite"/>
    </source>
</evidence>
<comment type="caution">
    <text evidence="25">The sequence shown here is derived from an EMBL/GenBank/DDBJ whole genome shotgun (WGS) entry which is preliminary data.</text>
</comment>
<dbReference type="Gene3D" id="3.30.200.20">
    <property type="entry name" value="Phosphorylase Kinase, domain 1"/>
    <property type="match status" value="1"/>
</dbReference>
<dbReference type="InterPro" id="IPR009030">
    <property type="entry name" value="Growth_fac_rcpt_cys_sf"/>
</dbReference>
<dbReference type="Pfam" id="PF07699">
    <property type="entry name" value="Ephrin_rec_like"/>
    <property type="match status" value="1"/>
</dbReference>
<dbReference type="GO" id="GO:0005886">
    <property type="term" value="C:plasma membrane"/>
    <property type="evidence" value="ECO:0007669"/>
    <property type="project" value="UniProtKB-SubCell"/>
</dbReference>
<dbReference type="FunFam" id="1.10.150.50:FF:000001">
    <property type="entry name" value="Ephrin type-A receptor 5"/>
    <property type="match status" value="1"/>
</dbReference>
<dbReference type="FunFam" id="3.30.200.20:FF:000143">
    <property type="entry name" value="Ephrin type-B receptor 6"/>
    <property type="match status" value="1"/>
</dbReference>
<evidence type="ECO:0000256" key="1">
    <source>
        <dbReference type="ARBA" id="ARBA00004251"/>
    </source>
</evidence>